<comment type="caution">
    <text evidence="2">The sequence shown here is derived from an EMBL/GenBank/DDBJ whole genome shotgun (WGS) entry which is preliminary data.</text>
</comment>
<protein>
    <submittedName>
        <fullName evidence="2">Uncharacterized protein</fullName>
    </submittedName>
</protein>
<accession>A0ABS5BY08</accession>
<evidence type="ECO:0000313" key="3">
    <source>
        <dbReference type="Proteomes" id="UP000676565"/>
    </source>
</evidence>
<keyword evidence="3" id="KW-1185">Reference proteome</keyword>
<dbReference type="EMBL" id="JAGKQQ010000001">
    <property type="protein sequence ID" value="MBP3958579.1"/>
    <property type="molecule type" value="Genomic_DNA"/>
</dbReference>
<reference evidence="2 3" key="1">
    <citation type="submission" date="2021-04" db="EMBL/GenBank/DDBJ databases">
        <authorList>
            <person name="Ivanova A."/>
        </authorList>
    </citation>
    <scope>NUCLEOTIDE SEQUENCE [LARGE SCALE GENOMIC DNA]</scope>
    <source>
        <strain evidence="2 3">G18</strain>
    </source>
</reference>
<keyword evidence="1" id="KW-0732">Signal</keyword>
<evidence type="ECO:0000313" key="2">
    <source>
        <dbReference type="EMBL" id="MBP3958579.1"/>
    </source>
</evidence>
<feature type="signal peptide" evidence="1">
    <location>
        <begin position="1"/>
        <end position="22"/>
    </location>
</feature>
<feature type="chain" id="PRO_5046660290" evidence="1">
    <location>
        <begin position="23"/>
        <end position="134"/>
    </location>
</feature>
<gene>
    <name evidence="2" type="ORF">J8F10_25295</name>
</gene>
<dbReference type="Proteomes" id="UP000676565">
    <property type="component" value="Unassembled WGS sequence"/>
</dbReference>
<sequence length="134" mass="14593">MLRFARTAFVVIAATLAFSAFADDKKETKGEALKTVIDVNYEFDKDKKKLTVNATGQVPTGGWKDAKLTPRVMKEAPKDGIYEYDLTAVRPTGIVTQVVSKVKASHTWDNPPADIKGVKVYGVGGGAKTIKFDK</sequence>
<dbReference type="RefSeq" id="WP_210658693.1">
    <property type="nucleotide sequence ID" value="NZ_JAGKQQ010000001.1"/>
</dbReference>
<proteinExistence type="predicted"/>
<organism evidence="2 3">
    <name type="scientific">Gemmata palustris</name>
    <dbReference type="NCBI Taxonomy" id="2822762"/>
    <lineage>
        <taxon>Bacteria</taxon>
        <taxon>Pseudomonadati</taxon>
        <taxon>Planctomycetota</taxon>
        <taxon>Planctomycetia</taxon>
        <taxon>Gemmatales</taxon>
        <taxon>Gemmataceae</taxon>
        <taxon>Gemmata</taxon>
    </lineage>
</organism>
<evidence type="ECO:0000256" key="1">
    <source>
        <dbReference type="SAM" id="SignalP"/>
    </source>
</evidence>
<name>A0ABS5BY08_9BACT</name>